<keyword evidence="1" id="KW-1133">Transmembrane helix</keyword>
<feature type="transmembrane region" description="Helical" evidence="1">
    <location>
        <begin position="31"/>
        <end position="50"/>
    </location>
</feature>
<dbReference type="Proteomes" id="UP000028123">
    <property type="component" value="Unassembled WGS sequence"/>
</dbReference>
<keyword evidence="3" id="KW-1185">Reference proteome</keyword>
<dbReference type="EMBL" id="JNVM01000100">
    <property type="protein sequence ID" value="KEQ21536.1"/>
    <property type="molecule type" value="Genomic_DNA"/>
</dbReference>
<gene>
    <name evidence="2" type="ORF">ET33_03620</name>
</gene>
<accession>A0A081NSW3</accession>
<feature type="transmembrane region" description="Helical" evidence="1">
    <location>
        <begin position="7"/>
        <end position="25"/>
    </location>
</feature>
<keyword evidence="1" id="KW-0472">Membrane</keyword>
<reference evidence="2 3" key="1">
    <citation type="submission" date="2014-06" db="EMBL/GenBank/DDBJ databases">
        <title>Draft genome sequence of Paenibacillus sp. MSt1.</title>
        <authorList>
            <person name="Aw Y.K."/>
            <person name="Ong K.S."/>
            <person name="Gan H.M."/>
            <person name="Lee S.M."/>
        </authorList>
    </citation>
    <scope>NUCLEOTIDE SEQUENCE [LARGE SCALE GENOMIC DNA]</scope>
    <source>
        <strain evidence="2 3">MSt1</strain>
    </source>
</reference>
<evidence type="ECO:0000256" key="1">
    <source>
        <dbReference type="SAM" id="Phobius"/>
    </source>
</evidence>
<evidence type="ECO:0000313" key="2">
    <source>
        <dbReference type="EMBL" id="KEQ21536.1"/>
    </source>
</evidence>
<name>A0A081NSW3_9BACL</name>
<proteinExistence type="predicted"/>
<organism evidence="2 3">
    <name type="scientific">Paenibacillus tyrfis</name>
    <dbReference type="NCBI Taxonomy" id="1501230"/>
    <lineage>
        <taxon>Bacteria</taxon>
        <taxon>Bacillati</taxon>
        <taxon>Bacillota</taxon>
        <taxon>Bacilli</taxon>
        <taxon>Bacillales</taxon>
        <taxon>Paenibacillaceae</taxon>
        <taxon>Paenibacillus</taxon>
    </lineage>
</organism>
<dbReference type="RefSeq" id="WP_036694218.1">
    <property type="nucleotide sequence ID" value="NZ_FYEP01000008.1"/>
</dbReference>
<dbReference type="AlphaFoldDB" id="A0A081NSW3"/>
<dbReference type="eggNOG" id="ENOG50305XY">
    <property type="taxonomic scope" value="Bacteria"/>
</dbReference>
<keyword evidence="1" id="KW-0812">Transmembrane</keyword>
<sequence>MFKSNKWLLVLSVIVFIGLLGLSVYYESIVYLYAASALPVAIVIFLPDLGRHQYIRLKPKAGVRFLKQTIGGDPVLTIAFKPGFIRWNRSRKLYFHLNSMGNSESSGAPEAKAAGGSDSTEAALAVLPFDLSLHPRKQGWIGIDLPQLAERTRSLSYTTDEVSRLLIRMADLEEAAMKVMVTPGAVSANEGKQLQA</sequence>
<comment type="caution">
    <text evidence="2">The sequence shown here is derived from an EMBL/GenBank/DDBJ whole genome shotgun (WGS) entry which is preliminary data.</text>
</comment>
<evidence type="ECO:0000313" key="3">
    <source>
        <dbReference type="Proteomes" id="UP000028123"/>
    </source>
</evidence>
<dbReference type="OrthoDB" id="2589792at2"/>
<protein>
    <submittedName>
        <fullName evidence="2">Uncharacterized protein</fullName>
    </submittedName>
</protein>